<organism evidence="4 5">
    <name type="scientific">Actinokineospora bangkokensis</name>
    <dbReference type="NCBI Taxonomy" id="1193682"/>
    <lineage>
        <taxon>Bacteria</taxon>
        <taxon>Bacillati</taxon>
        <taxon>Actinomycetota</taxon>
        <taxon>Actinomycetes</taxon>
        <taxon>Pseudonocardiales</taxon>
        <taxon>Pseudonocardiaceae</taxon>
        <taxon>Actinokineospora</taxon>
    </lineage>
</organism>
<evidence type="ECO:0000259" key="3">
    <source>
        <dbReference type="PROSITE" id="PS50977"/>
    </source>
</evidence>
<evidence type="ECO:0000313" key="4">
    <source>
        <dbReference type="EMBL" id="OLR91337.1"/>
    </source>
</evidence>
<dbReference type="PRINTS" id="PR00455">
    <property type="entry name" value="HTHTETR"/>
</dbReference>
<dbReference type="Pfam" id="PF17928">
    <property type="entry name" value="TetR_C_22"/>
    <property type="match status" value="1"/>
</dbReference>
<accession>A0A1Q9LH12</accession>
<dbReference type="PANTHER" id="PTHR30055">
    <property type="entry name" value="HTH-TYPE TRANSCRIPTIONAL REGULATOR RUTR"/>
    <property type="match status" value="1"/>
</dbReference>
<proteinExistence type="predicted"/>
<dbReference type="Proteomes" id="UP000186040">
    <property type="component" value="Unassembled WGS sequence"/>
</dbReference>
<keyword evidence="1 2" id="KW-0238">DNA-binding</keyword>
<evidence type="ECO:0000256" key="2">
    <source>
        <dbReference type="PROSITE-ProRule" id="PRU00335"/>
    </source>
</evidence>
<evidence type="ECO:0000313" key="5">
    <source>
        <dbReference type="Proteomes" id="UP000186040"/>
    </source>
</evidence>
<reference evidence="4 5" key="1">
    <citation type="submission" date="2016-10" db="EMBL/GenBank/DDBJ databases">
        <title>The Draft Genome Sequence of Actinokineospora bangkokensis 44EHWT reveals the biosynthetic pathway of antifungal compounds Thailandins with unusual extender unit butylmalonyl-CoA.</title>
        <authorList>
            <person name="Greule A."/>
            <person name="Intra B."/>
            <person name="Flemming S."/>
            <person name="Rommel M.G."/>
            <person name="Panbangred W."/>
            <person name="Bechthold A."/>
        </authorList>
    </citation>
    <scope>NUCLEOTIDE SEQUENCE [LARGE SCALE GENOMIC DNA]</scope>
    <source>
        <strain evidence="4 5">44EHW</strain>
    </source>
</reference>
<feature type="DNA-binding region" description="H-T-H motif" evidence="2">
    <location>
        <begin position="43"/>
        <end position="62"/>
    </location>
</feature>
<sequence length="207" mass="22696">MTVPDTPYQVRRTPTQYRASRQIERILDAASRVVTEKGFAGTTTADIAKAAKVSIGSVYRYFPDKTAVMKAVVERNSARYLRQVDTETADEPAHRWRAAIEQAYDIYVQMCRGDDGFRALSGTGIASGELETAATADDALSPAFTELLVTRFGFPRAPELRTSVLQAVTIGDVLTRLAFRLVPGGHADTLAQTKRIIIDLLAPHAPR</sequence>
<dbReference type="RefSeq" id="WP_075976994.1">
    <property type="nucleotide sequence ID" value="NZ_MKQR01000025.1"/>
</dbReference>
<feature type="domain" description="HTH tetR-type" evidence="3">
    <location>
        <begin position="20"/>
        <end position="80"/>
    </location>
</feature>
<dbReference type="InterPro" id="IPR050109">
    <property type="entry name" value="HTH-type_TetR-like_transc_reg"/>
</dbReference>
<dbReference type="GO" id="GO:0000976">
    <property type="term" value="F:transcription cis-regulatory region binding"/>
    <property type="evidence" value="ECO:0007669"/>
    <property type="project" value="TreeGrafter"/>
</dbReference>
<comment type="caution">
    <text evidence="4">The sequence shown here is derived from an EMBL/GenBank/DDBJ whole genome shotgun (WGS) entry which is preliminary data.</text>
</comment>
<dbReference type="PROSITE" id="PS01081">
    <property type="entry name" value="HTH_TETR_1"/>
    <property type="match status" value="1"/>
</dbReference>
<evidence type="ECO:0000256" key="1">
    <source>
        <dbReference type="ARBA" id="ARBA00023125"/>
    </source>
</evidence>
<dbReference type="Gene3D" id="1.10.357.10">
    <property type="entry name" value="Tetracycline Repressor, domain 2"/>
    <property type="match status" value="1"/>
</dbReference>
<protein>
    <recommendedName>
        <fullName evidence="3">HTH tetR-type domain-containing protein</fullName>
    </recommendedName>
</protein>
<dbReference type="InterPro" id="IPR001647">
    <property type="entry name" value="HTH_TetR"/>
</dbReference>
<name>A0A1Q9LH12_9PSEU</name>
<dbReference type="InterPro" id="IPR009057">
    <property type="entry name" value="Homeodomain-like_sf"/>
</dbReference>
<dbReference type="AlphaFoldDB" id="A0A1Q9LH12"/>
<dbReference type="OrthoDB" id="5242390at2"/>
<keyword evidence="5" id="KW-1185">Reference proteome</keyword>
<dbReference type="InterPro" id="IPR023772">
    <property type="entry name" value="DNA-bd_HTH_TetR-type_CS"/>
</dbReference>
<dbReference type="EMBL" id="MKQR01000025">
    <property type="protein sequence ID" value="OLR91337.1"/>
    <property type="molecule type" value="Genomic_DNA"/>
</dbReference>
<dbReference type="PROSITE" id="PS50977">
    <property type="entry name" value="HTH_TETR_2"/>
    <property type="match status" value="1"/>
</dbReference>
<dbReference type="GO" id="GO:0003700">
    <property type="term" value="F:DNA-binding transcription factor activity"/>
    <property type="evidence" value="ECO:0007669"/>
    <property type="project" value="TreeGrafter"/>
</dbReference>
<dbReference type="Pfam" id="PF00440">
    <property type="entry name" value="TetR_N"/>
    <property type="match status" value="1"/>
</dbReference>
<gene>
    <name evidence="4" type="ORF">BJP25_27115</name>
</gene>
<dbReference type="PANTHER" id="PTHR30055:SF226">
    <property type="entry name" value="HTH-TYPE TRANSCRIPTIONAL REGULATOR PKSA"/>
    <property type="match status" value="1"/>
</dbReference>
<dbReference type="SUPFAM" id="SSF46689">
    <property type="entry name" value="Homeodomain-like"/>
    <property type="match status" value="1"/>
</dbReference>
<dbReference type="InterPro" id="IPR041674">
    <property type="entry name" value="TetR_C_22"/>
</dbReference>